<evidence type="ECO:0000256" key="2">
    <source>
        <dbReference type="SAM" id="Coils"/>
    </source>
</evidence>
<feature type="domain" description="Response regulatory" evidence="3">
    <location>
        <begin position="184"/>
        <end position="300"/>
    </location>
</feature>
<dbReference type="SUPFAM" id="SSF52172">
    <property type="entry name" value="CheY-like"/>
    <property type="match status" value="2"/>
</dbReference>
<dbReference type="CDD" id="cd00156">
    <property type="entry name" value="REC"/>
    <property type="match status" value="1"/>
</dbReference>
<reference evidence="4" key="1">
    <citation type="submission" date="2018-06" db="EMBL/GenBank/DDBJ databases">
        <authorList>
            <person name="Zhirakovskaya E."/>
        </authorList>
    </citation>
    <scope>NUCLEOTIDE SEQUENCE</scope>
</reference>
<sequence>MADIVLAGEAKEDFGGIASVLNEANEAIERIEVEITDSDFLNALGSRYSGVIISRFHEGDLASIKAMQTIRIKKPALAFIFISDKEMPESILTLVFNEGAYGVLQEPVSSRSALQLIKQALKRSKWNMDEISRSADLKVLNKKQKDRIDQLETNLGRAVDLNEKMERLIDFLLSDKSFRTKSVKILFVSDTPYQRGLLMKLFGGMGFNVKDVPSGEEALDVIKSFRPEIVVSDLELGGMTGIELSKEVKGQKGYPYLYFIILTASADKVNFILSPDTFVDDCVVKPSDQERYHEMVAKVALGILTP</sequence>
<protein>
    <recommendedName>
        <fullName evidence="3">Response regulatory domain-containing protein</fullName>
    </recommendedName>
</protein>
<dbReference type="PROSITE" id="PS50110">
    <property type="entry name" value="RESPONSE_REGULATORY"/>
    <property type="match status" value="1"/>
</dbReference>
<keyword evidence="2" id="KW-0175">Coiled coil</keyword>
<dbReference type="InterPro" id="IPR001789">
    <property type="entry name" value="Sig_transdc_resp-reg_receiver"/>
</dbReference>
<dbReference type="PANTHER" id="PTHR44591:SF3">
    <property type="entry name" value="RESPONSE REGULATORY DOMAIN-CONTAINING PROTEIN"/>
    <property type="match status" value="1"/>
</dbReference>
<feature type="coiled-coil region" evidence="2">
    <location>
        <begin position="134"/>
        <end position="168"/>
    </location>
</feature>
<organism evidence="4">
    <name type="scientific">hydrothermal vent metagenome</name>
    <dbReference type="NCBI Taxonomy" id="652676"/>
    <lineage>
        <taxon>unclassified sequences</taxon>
        <taxon>metagenomes</taxon>
        <taxon>ecological metagenomes</taxon>
    </lineage>
</organism>
<dbReference type="AlphaFoldDB" id="A0A3B1BU58"/>
<proteinExistence type="predicted"/>
<keyword evidence="1" id="KW-0597">Phosphoprotein</keyword>
<gene>
    <name evidence="4" type="ORF">MNBD_NITROSPINAE02-1610</name>
</gene>
<dbReference type="Gene3D" id="3.40.50.2300">
    <property type="match status" value="1"/>
</dbReference>
<dbReference type="GO" id="GO:0000160">
    <property type="term" value="P:phosphorelay signal transduction system"/>
    <property type="evidence" value="ECO:0007669"/>
    <property type="project" value="InterPro"/>
</dbReference>
<accession>A0A3B1BU58</accession>
<dbReference type="PANTHER" id="PTHR44591">
    <property type="entry name" value="STRESS RESPONSE REGULATOR PROTEIN 1"/>
    <property type="match status" value="1"/>
</dbReference>
<evidence type="ECO:0000259" key="3">
    <source>
        <dbReference type="PROSITE" id="PS50110"/>
    </source>
</evidence>
<dbReference type="InterPro" id="IPR011006">
    <property type="entry name" value="CheY-like_superfamily"/>
</dbReference>
<dbReference type="SMART" id="SM00448">
    <property type="entry name" value="REC"/>
    <property type="match status" value="1"/>
</dbReference>
<dbReference type="Pfam" id="PF00072">
    <property type="entry name" value="Response_reg"/>
    <property type="match status" value="1"/>
</dbReference>
<evidence type="ECO:0000313" key="4">
    <source>
        <dbReference type="EMBL" id="VAX18061.1"/>
    </source>
</evidence>
<evidence type="ECO:0000256" key="1">
    <source>
        <dbReference type="ARBA" id="ARBA00022553"/>
    </source>
</evidence>
<name>A0A3B1BU58_9ZZZZ</name>
<dbReference type="InterPro" id="IPR050595">
    <property type="entry name" value="Bact_response_regulator"/>
</dbReference>
<dbReference type="EMBL" id="UOGE01000031">
    <property type="protein sequence ID" value="VAX18061.1"/>
    <property type="molecule type" value="Genomic_DNA"/>
</dbReference>